<evidence type="ECO:0000313" key="1">
    <source>
        <dbReference type="EMBL" id="QQK07986.1"/>
    </source>
</evidence>
<sequence length="262" mass="30360">MKFMIDSHAHLDDEKFNYDRDLIINDLYDNYVAYYINPASDMNSSKNTLELSSKYDFIFSAIGIHPHEAEKFTDENLEELRQMAKNEKVVAIGEIGLDYYYDNSPREIQREVFRKQMNLAKELGLPVIIHSRDAYGETFDILNEFKGEVIGVMHCYSGSIEMARRYMSLGYYISFAGPVTFKNAKNVKETAKQIPLDRLLIETDSPYLTPTPNRGKRNEPKYVKYVAETIAQLRNVDTDEIIEASRENTIKLFNLKGIKFDD</sequence>
<gene>
    <name evidence="1" type="ORF">JFY71_00160</name>
</gene>
<name>A0AC61MR13_9FIRM</name>
<keyword evidence="2" id="KW-1185">Reference proteome</keyword>
<dbReference type="EMBL" id="CP066744">
    <property type="protein sequence ID" value="QQK07986.1"/>
    <property type="molecule type" value="Genomic_DNA"/>
</dbReference>
<dbReference type="Proteomes" id="UP000595814">
    <property type="component" value="Chromosome"/>
</dbReference>
<proteinExistence type="predicted"/>
<protein>
    <submittedName>
        <fullName evidence="1">TatD family hydrolase</fullName>
    </submittedName>
</protein>
<organism evidence="1 2">
    <name type="scientific">Miniphocaeibacter halophilus</name>
    <dbReference type="NCBI Taxonomy" id="2931922"/>
    <lineage>
        <taxon>Bacteria</taxon>
        <taxon>Bacillati</taxon>
        <taxon>Bacillota</taxon>
        <taxon>Tissierellia</taxon>
        <taxon>Tissierellales</taxon>
        <taxon>Peptoniphilaceae</taxon>
        <taxon>Miniphocaeibacter</taxon>
    </lineage>
</organism>
<accession>A0AC61MR13</accession>
<evidence type="ECO:0000313" key="2">
    <source>
        <dbReference type="Proteomes" id="UP000595814"/>
    </source>
</evidence>
<keyword evidence="1" id="KW-0378">Hydrolase</keyword>
<reference evidence="1 2" key="1">
    <citation type="journal article" date="2022" name="Int. J. Syst. Evol. Microbiol.">
        <title>Miniphocaeibacter halophilus sp. nov., an ammonium-tolerant acetate-producing bacterium isolated from a biogas system.</title>
        <authorList>
            <person name="Schnurer A."/>
            <person name="Singh A."/>
            <person name="Bi S."/>
            <person name="Qiao W."/>
            <person name="Westerholm M."/>
        </authorList>
    </citation>
    <scope>NUCLEOTIDE SEQUENCE [LARGE SCALE GENOMIC DNA]</scope>
    <source>
        <strain evidence="1 2">AMB_01</strain>
    </source>
</reference>